<proteinExistence type="inferred from homology"/>
<feature type="domain" description="SHSP" evidence="4">
    <location>
        <begin position="24"/>
        <end position="136"/>
    </location>
</feature>
<dbReference type="RefSeq" id="WP_074791085.1">
    <property type="nucleotide sequence ID" value="NZ_FOAD01000001.1"/>
</dbReference>
<dbReference type="OrthoDB" id="198277at2157"/>
<dbReference type="EMBL" id="FOAD01000001">
    <property type="protein sequence ID" value="SEK27254.1"/>
    <property type="molecule type" value="Genomic_DNA"/>
</dbReference>
<evidence type="ECO:0000313" key="5">
    <source>
        <dbReference type="EMBL" id="SEK27254.1"/>
    </source>
</evidence>
<dbReference type="PANTHER" id="PTHR11527">
    <property type="entry name" value="HEAT-SHOCK PROTEIN 20 FAMILY MEMBER"/>
    <property type="match status" value="1"/>
</dbReference>
<feature type="region of interest" description="Disordered" evidence="3">
    <location>
        <begin position="70"/>
        <end position="90"/>
    </location>
</feature>
<protein>
    <submittedName>
        <fullName evidence="5">Heat shock protein Hsp20</fullName>
    </submittedName>
</protein>
<dbReference type="InterPro" id="IPR002068">
    <property type="entry name" value="A-crystallin/Hsp20_dom"/>
</dbReference>
<comment type="similarity">
    <text evidence="1 2">Belongs to the small heat shock protein (HSP20) family.</text>
</comment>
<accession>A0A1H7FN73</accession>
<name>A0A1H7FN73_HALLR</name>
<keyword evidence="5" id="KW-0346">Stress response</keyword>
<dbReference type="NCBIfam" id="NF041799">
    <property type="entry name" value="Hsp14"/>
    <property type="match status" value="1"/>
</dbReference>
<dbReference type="InterPro" id="IPR008978">
    <property type="entry name" value="HSP20-like_chaperone"/>
</dbReference>
<gene>
    <name evidence="5" type="ORF">SAMN04488691_10165</name>
</gene>
<evidence type="ECO:0000259" key="4">
    <source>
        <dbReference type="PROSITE" id="PS01031"/>
    </source>
</evidence>
<organism evidence="5 6">
    <name type="scientific">Haloferax larsenii</name>
    <dbReference type="NCBI Taxonomy" id="302484"/>
    <lineage>
        <taxon>Archaea</taxon>
        <taxon>Methanobacteriati</taxon>
        <taxon>Methanobacteriota</taxon>
        <taxon>Stenosarchaea group</taxon>
        <taxon>Halobacteria</taxon>
        <taxon>Halobacteriales</taxon>
        <taxon>Haloferacaceae</taxon>
        <taxon>Haloferax</taxon>
    </lineage>
</organism>
<evidence type="ECO:0000256" key="3">
    <source>
        <dbReference type="SAM" id="MobiDB-lite"/>
    </source>
</evidence>
<dbReference type="AlphaFoldDB" id="A0A1H7FN73"/>
<dbReference type="CDD" id="cd06464">
    <property type="entry name" value="ACD_sHsps-like"/>
    <property type="match status" value="1"/>
</dbReference>
<dbReference type="SUPFAM" id="SSF49764">
    <property type="entry name" value="HSP20-like chaperones"/>
    <property type="match status" value="1"/>
</dbReference>
<dbReference type="Gene3D" id="2.60.40.790">
    <property type="match status" value="1"/>
</dbReference>
<dbReference type="PROSITE" id="PS01031">
    <property type="entry name" value="SHSP"/>
    <property type="match status" value="1"/>
</dbReference>
<evidence type="ECO:0000256" key="1">
    <source>
        <dbReference type="PROSITE-ProRule" id="PRU00285"/>
    </source>
</evidence>
<dbReference type="Pfam" id="PF00011">
    <property type="entry name" value="HSP20"/>
    <property type="match status" value="1"/>
</dbReference>
<evidence type="ECO:0000313" key="6">
    <source>
        <dbReference type="Proteomes" id="UP000183894"/>
    </source>
</evidence>
<dbReference type="Proteomes" id="UP000183894">
    <property type="component" value="Unassembled WGS sequence"/>
</dbReference>
<sequence length="136" mass="15630">MQRNPFDDIEELFERMSRSFEETGLARMQDISLDVVEADGDIEVVADLPGYDKDDIDVTVRGRQLTISAEREESTDVDDEHYVRRERRHRSVSRSVTLPAEVKRDEVSASYHNGVLTVTLPKLEAEPDDSHRIDIE</sequence>
<evidence type="ECO:0000256" key="2">
    <source>
        <dbReference type="RuleBase" id="RU003616"/>
    </source>
</evidence>
<dbReference type="InterPro" id="IPR031107">
    <property type="entry name" value="Small_HSP"/>
</dbReference>
<reference evidence="5 6" key="1">
    <citation type="submission" date="2016-10" db="EMBL/GenBank/DDBJ databases">
        <authorList>
            <person name="de Groot N.N."/>
        </authorList>
    </citation>
    <scope>NUCLEOTIDE SEQUENCE [LARGE SCALE GENOMIC DNA]</scope>
    <source>
        <strain evidence="5 6">CDM_5</strain>
    </source>
</reference>